<gene>
    <name evidence="1" type="ORF">EDC03_2161</name>
</gene>
<evidence type="ECO:0000313" key="2">
    <source>
        <dbReference type="Proteomes" id="UP000276232"/>
    </source>
</evidence>
<organism evidence="1 2">
    <name type="scientific">Pseudokineococcus lusitanus</name>
    <dbReference type="NCBI Taxonomy" id="763993"/>
    <lineage>
        <taxon>Bacteria</taxon>
        <taxon>Bacillati</taxon>
        <taxon>Actinomycetota</taxon>
        <taxon>Actinomycetes</taxon>
        <taxon>Kineosporiales</taxon>
        <taxon>Kineosporiaceae</taxon>
        <taxon>Pseudokineococcus</taxon>
    </lineage>
</organism>
<name>A0A3N1HK23_9ACTN</name>
<accession>A0A3N1HK23</accession>
<reference evidence="1 2" key="1">
    <citation type="journal article" date="2015" name="Stand. Genomic Sci.">
        <title>Genomic Encyclopedia of Bacterial and Archaeal Type Strains, Phase III: the genomes of soil and plant-associated and newly described type strains.</title>
        <authorList>
            <person name="Whitman W.B."/>
            <person name="Woyke T."/>
            <person name="Klenk H.P."/>
            <person name="Zhou Y."/>
            <person name="Lilburn T.G."/>
            <person name="Beck B.J."/>
            <person name="De Vos P."/>
            <person name="Vandamme P."/>
            <person name="Eisen J.A."/>
            <person name="Garrity G."/>
            <person name="Hugenholtz P."/>
            <person name="Kyrpides N.C."/>
        </authorList>
    </citation>
    <scope>NUCLEOTIDE SEQUENCE [LARGE SCALE GENOMIC DNA]</scope>
    <source>
        <strain evidence="1 2">CECT 7306</strain>
    </source>
</reference>
<comment type="caution">
    <text evidence="1">The sequence shown here is derived from an EMBL/GenBank/DDBJ whole genome shotgun (WGS) entry which is preliminary data.</text>
</comment>
<dbReference type="EMBL" id="RJKN01000005">
    <property type="protein sequence ID" value="ROP42873.1"/>
    <property type="molecule type" value="Genomic_DNA"/>
</dbReference>
<dbReference type="AlphaFoldDB" id="A0A3N1HK23"/>
<keyword evidence="2" id="KW-1185">Reference proteome</keyword>
<protein>
    <submittedName>
        <fullName evidence="1">Molybdopterin converting factor small subunit</fullName>
    </submittedName>
</protein>
<dbReference type="Gene3D" id="3.10.20.30">
    <property type="match status" value="1"/>
</dbReference>
<dbReference type="InterPro" id="IPR012675">
    <property type="entry name" value="Beta-grasp_dom_sf"/>
</dbReference>
<sequence>MTGVTQVTSAVEVAAGAATTGRSARVRVRLFAGAAAAAGTEERLLDVPAEGTGVPTVEDLRRTLVAEHPALGPVLEVATVLVGEVAAEGDAALVVGPQDPAAPPVVDVLPPFAGG</sequence>
<dbReference type="InterPro" id="IPR016155">
    <property type="entry name" value="Mopterin_synth/thiamin_S_b"/>
</dbReference>
<dbReference type="InParanoid" id="A0A3N1HK23"/>
<evidence type="ECO:0000313" key="1">
    <source>
        <dbReference type="EMBL" id="ROP42873.1"/>
    </source>
</evidence>
<dbReference type="Proteomes" id="UP000276232">
    <property type="component" value="Unassembled WGS sequence"/>
</dbReference>
<proteinExistence type="predicted"/>
<dbReference type="SUPFAM" id="SSF54285">
    <property type="entry name" value="MoaD/ThiS"/>
    <property type="match status" value="1"/>
</dbReference>